<accession>A0A6P1MAQ3</accession>
<evidence type="ECO:0000313" key="2">
    <source>
        <dbReference type="EMBL" id="QHI71759.1"/>
    </source>
</evidence>
<organism evidence="2 3">
    <name type="scientific">Aminipila terrae</name>
    <dbReference type="NCBI Taxonomy" id="2697030"/>
    <lineage>
        <taxon>Bacteria</taxon>
        <taxon>Bacillati</taxon>
        <taxon>Bacillota</taxon>
        <taxon>Clostridia</taxon>
        <taxon>Peptostreptococcales</taxon>
        <taxon>Anaerovoracaceae</taxon>
        <taxon>Aminipila</taxon>
    </lineage>
</organism>
<protein>
    <recommendedName>
        <fullName evidence="4">DUF4760 domain-containing protein</fullName>
    </recommendedName>
</protein>
<evidence type="ECO:0000256" key="1">
    <source>
        <dbReference type="SAM" id="Phobius"/>
    </source>
</evidence>
<reference evidence="2 3" key="1">
    <citation type="submission" date="2020-01" db="EMBL/GenBank/DDBJ databases">
        <title>Genomic analysis of Aminipila sp. CBA3637.</title>
        <authorList>
            <person name="Kim Y.B."/>
            <person name="Roh S.W."/>
        </authorList>
    </citation>
    <scope>NUCLEOTIDE SEQUENCE [LARGE SCALE GENOMIC DNA]</scope>
    <source>
        <strain evidence="2 3">CBA3637</strain>
    </source>
</reference>
<keyword evidence="1" id="KW-1133">Transmembrane helix</keyword>
<evidence type="ECO:0008006" key="4">
    <source>
        <dbReference type="Google" id="ProtNLM"/>
    </source>
</evidence>
<keyword evidence="1" id="KW-0812">Transmembrane</keyword>
<dbReference type="AlphaFoldDB" id="A0A6P1MAQ3"/>
<proteinExistence type="predicted"/>
<feature type="transmembrane region" description="Helical" evidence="1">
    <location>
        <begin position="7"/>
        <end position="25"/>
    </location>
</feature>
<keyword evidence="1" id="KW-0472">Membrane</keyword>
<evidence type="ECO:0000313" key="3">
    <source>
        <dbReference type="Proteomes" id="UP000463883"/>
    </source>
</evidence>
<dbReference type="InterPro" id="IPR031876">
    <property type="entry name" value="DUF4760"/>
</dbReference>
<dbReference type="KEGG" id="amic:Ami3637_04585"/>
<dbReference type="Proteomes" id="UP000463883">
    <property type="component" value="Chromosome"/>
</dbReference>
<keyword evidence="3" id="KW-1185">Reference proteome</keyword>
<dbReference type="RefSeq" id="WP_162361533.1">
    <property type="nucleotide sequence ID" value="NZ_CP047591.1"/>
</dbReference>
<name>A0A6P1MAQ3_9FIRM</name>
<gene>
    <name evidence="2" type="ORF">Ami3637_04585</name>
</gene>
<dbReference type="EMBL" id="CP047591">
    <property type="protein sequence ID" value="QHI71759.1"/>
    <property type="molecule type" value="Genomic_DNA"/>
</dbReference>
<dbReference type="Pfam" id="PF15956">
    <property type="entry name" value="DUF4760"/>
    <property type="match status" value="1"/>
</dbReference>
<sequence length="134" mass="15803">MKIMSKEVFWVAIGVIISVIIYYRMTRRTLILETIKEYSNIRNKYSNPSDNDIIPEDKRKAYLQEMERFCTGIQLGLYDINTLSKISGHRLIEQYKKYGKVIIEESKMKKDTEADSLYCQYETTIKELQKISGL</sequence>